<evidence type="ECO:0000256" key="1">
    <source>
        <dbReference type="SAM" id="MobiDB-lite"/>
    </source>
</evidence>
<protein>
    <submittedName>
        <fullName evidence="2">Uncharacterized protein</fullName>
    </submittedName>
</protein>
<dbReference type="Proteomes" id="UP000017836">
    <property type="component" value="Unassembled WGS sequence"/>
</dbReference>
<dbReference type="EMBL" id="KI394011">
    <property type="protein sequence ID" value="ERN05210.1"/>
    <property type="molecule type" value="Genomic_DNA"/>
</dbReference>
<feature type="region of interest" description="Disordered" evidence="1">
    <location>
        <begin position="56"/>
        <end position="93"/>
    </location>
</feature>
<name>W1PDU1_AMBTC</name>
<feature type="compositionally biased region" description="Acidic residues" evidence="1">
    <location>
        <begin position="1"/>
        <end position="22"/>
    </location>
</feature>
<organism evidence="2 3">
    <name type="scientific">Amborella trichopoda</name>
    <dbReference type="NCBI Taxonomy" id="13333"/>
    <lineage>
        <taxon>Eukaryota</taxon>
        <taxon>Viridiplantae</taxon>
        <taxon>Streptophyta</taxon>
        <taxon>Embryophyta</taxon>
        <taxon>Tracheophyta</taxon>
        <taxon>Spermatophyta</taxon>
        <taxon>Magnoliopsida</taxon>
        <taxon>Amborellales</taxon>
        <taxon>Amborellaceae</taxon>
        <taxon>Amborella</taxon>
    </lineage>
</organism>
<dbReference type="HOGENOM" id="CLU_167293_0_1_1"/>
<sequence length="93" mass="11020">MNVDDDYTQDEDEAQDDEETDGIMENNWQDPVIQECEGAQHDVVPNEQKDLMRLTREEVQASRHNSYSTRERRSRSRYRNLAFSLPQESEVKN</sequence>
<evidence type="ECO:0000313" key="3">
    <source>
        <dbReference type="Proteomes" id="UP000017836"/>
    </source>
</evidence>
<gene>
    <name evidence="2" type="ORF">AMTR_s00007p00045020</name>
</gene>
<reference evidence="3" key="1">
    <citation type="journal article" date="2013" name="Science">
        <title>The Amborella genome and the evolution of flowering plants.</title>
        <authorList>
            <consortium name="Amborella Genome Project"/>
        </authorList>
    </citation>
    <scope>NUCLEOTIDE SEQUENCE [LARGE SCALE GENOMIC DNA]</scope>
</reference>
<dbReference type="Gramene" id="ERN05210">
    <property type="protein sequence ID" value="ERN05210"/>
    <property type="gene ID" value="AMTR_s00007p00045020"/>
</dbReference>
<accession>W1PDU1</accession>
<keyword evidence="3" id="KW-1185">Reference proteome</keyword>
<feature type="region of interest" description="Disordered" evidence="1">
    <location>
        <begin position="1"/>
        <end position="26"/>
    </location>
</feature>
<proteinExistence type="predicted"/>
<dbReference type="AlphaFoldDB" id="W1PDU1"/>
<evidence type="ECO:0000313" key="2">
    <source>
        <dbReference type="EMBL" id="ERN05210.1"/>
    </source>
</evidence>